<sequence>ADLLRRQGEADAAASRYRDAIALARTAPERRFLERRLAELREP</sequence>
<dbReference type="EMBL" id="SDPL01000321">
    <property type="protein sequence ID" value="RXZ45774.1"/>
    <property type="molecule type" value="Genomic_DNA"/>
</dbReference>
<dbReference type="Proteomes" id="UP000292881">
    <property type="component" value="Unassembled WGS sequence"/>
</dbReference>
<feature type="non-terminal residue" evidence="1">
    <location>
        <position position="1"/>
    </location>
</feature>
<comment type="caution">
    <text evidence="1">The sequence shown here is derived from an EMBL/GenBank/DDBJ whole genome shotgun (WGS) entry which is preliminary data.</text>
</comment>
<evidence type="ECO:0000313" key="2">
    <source>
        <dbReference type="Proteomes" id="UP000292881"/>
    </source>
</evidence>
<accession>A0A4Q2JGE2</accession>
<gene>
    <name evidence="1" type="ORF">ESO86_13390</name>
</gene>
<keyword evidence="2" id="KW-1185">Reference proteome</keyword>
<protein>
    <submittedName>
        <fullName evidence="1">RNA polymerase subunit sigma-24</fullName>
    </submittedName>
</protein>
<dbReference type="AlphaFoldDB" id="A0A4Q2JGE2"/>
<reference evidence="1 2" key="1">
    <citation type="submission" date="2019-01" db="EMBL/GenBank/DDBJ databases">
        <authorList>
            <person name="Li J."/>
        </authorList>
    </citation>
    <scope>NUCLEOTIDE SEQUENCE [LARGE SCALE GENOMIC DNA]</scope>
    <source>
        <strain evidence="1 2">CGMCC 4.7180</strain>
    </source>
</reference>
<evidence type="ECO:0000313" key="1">
    <source>
        <dbReference type="EMBL" id="RXZ45774.1"/>
    </source>
</evidence>
<name>A0A4Q2JGE2_9MICO</name>
<organism evidence="1 2">
    <name type="scientific">Agromyces binzhouensis</name>
    <dbReference type="NCBI Taxonomy" id="1817495"/>
    <lineage>
        <taxon>Bacteria</taxon>
        <taxon>Bacillati</taxon>
        <taxon>Actinomycetota</taxon>
        <taxon>Actinomycetes</taxon>
        <taxon>Micrococcales</taxon>
        <taxon>Microbacteriaceae</taxon>
        <taxon>Agromyces</taxon>
    </lineage>
</organism>
<proteinExistence type="predicted"/>